<dbReference type="GO" id="GO:0005829">
    <property type="term" value="C:cytosol"/>
    <property type="evidence" value="ECO:0007669"/>
    <property type="project" value="TreeGrafter"/>
</dbReference>
<dbReference type="InterPro" id="IPR000212">
    <property type="entry name" value="DNA_helicase_UvrD/REP"/>
</dbReference>
<dbReference type="RefSeq" id="WP_013864183.1">
    <property type="nucleotide sequence ID" value="NC_015635.1"/>
</dbReference>
<organism evidence="7 8">
    <name type="scientific">Microlunatus phosphovorus (strain ATCC 700054 / DSM 10555 / JCM 9379 / NBRC 101784 / NCIMB 13414 / VKM Ac-1990 / NM-1)</name>
    <dbReference type="NCBI Taxonomy" id="1032480"/>
    <lineage>
        <taxon>Bacteria</taxon>
        <taxon>Bacillati</taxon>
        <taxon>Actinomycetota</taxon>
        <taxon>Actinomycetes</taxon>
        <taxon>Propionibacteriales</taxon>
        <taxon>Propionibacteriaceae</taxon>
        <taxon>Microlunatus</taxon>
    </lineage>
</organism>
<evidence type="ECO:0000256" key="3">
    <source>
        <dbReference type="ARBA" id="ARBA00022806"/>
    </source>
</evidence>
<dbReference type="HOGENOM" id="CLU_378044_0_0_11"/>
<gene>
    <name evidence="7" type="ordered locus">MLP_33060</name>
</gene>
<evidence type="ECO:0000256" key="4">
    <source>
        <dbReference type="ARBA" id="ARBA00022840"/>
    </source>
</evidence>
<evidence type="ECO:0000313" key="8">
    <source>
        <dbReference type="Proteomes" id="UP000007947"/>
    </source>
</evidence>
<feature type="domain" description="UvrD-like helicase ATP-binding" evidence="6">
    <location>
        <begin position="210"/>
        <end position="541"/>
    </location>
</feature>
<dbReference type="Proteomes" id="UP000007947">
    <property type="component" value="Chromosome"/>
</dbReference>
<dbReference type="GO" id="GO:0043138">
    <property type="term" value="F:3'-5' DNA helicase activity"/>
    <property type="evidence" value="ECO:0007669"/>
    <property type="project" value="TreeGrafter"/>
</dbReference>
<dbReference type="GO" id="GO:0000725">
    <property type="term" value="P:recombinational repair"/>
    <property type="evidence" value="ECO:0007669"/>
    <property type="project" value="TreeGrafter"/>
</dbReference>
<dbReference type="GO" id="GO:0016787">
    <property type="term" value="F:hydrolase activity"/>
    <property type="evidence" value="ECO:0007669"/>
    <property type="project" value="UniProtKB-UniRule"/>
</dbReference>
<dbReference type="OrthoDB" id="7211215at2"/>
<dbReference type="AlphaFoldDB" id="F5XM63"/>
<keyword evidence="8" id="KW-1185">Reference proteome</keyword>
<proteinExistence type="predicted"/>
<accession>F5XM63</accession>
<dbReference type="eggNOG" id="COG0210">
    <property type="taxonomic scope" value="Bacteria"/>
</dbReference>
<evidence type="ECO:0000313" key="7">
    <source>
        <dbReference type="EMBL" id="BAK36320.1"/>
    </source>
</evidence>
<dbReference type="EMBL" id="AP012204">
    <property type="protein sequence ID" value="BAK36320.1"/>
    <property type="molecule type" value="Genomic_DNA"/>
</dbReference>
<dbReference type="PANTHER" id="PTHR11070">
    <property type="entry name" value="UVRD / RECB / PCRA DNA HELICASE FAMILY MEMBER"/>
    <property type="match status" value="1"/>
</dbReference>
<dbReference type="SUPFAM" id="SSF52540">
    <property type="entry name" value="P-loop containing nucleoside triphosphate hydrolases"/>
    <property type="match status" value="1"/>
</dbReference>
<evidence type="ECO:0000259" key="6">
    <source>
        <dbReference type="PROSITE" id="PS51198"/>
    </source>
</evidence>
<keyword evidence="2 5" id="KW-0378">Hydrolase</keyword>
<reference evidence="7 8" key="1">
    <citation type="submission" date="2011-05" db="EMBL/GenBank/DDBJ databases">
        <title>Whole genome sequence of Microlunatus phosphovorus NM-1.</title>
        <authorList>
            <person name="Hosoyama A."/>
            <person name="Sasaki K."/>
            <person name="Harada T."/>
            <person name="Igarashi R."/>
            <person name="Kawakoshi A."/>
            <person name="Sasagawa M."/>
            <person name="Fukada J."/>
            <person name="Nakamura S."/>
            <person name="Katano Y."/>
            <person name="Hanada S."/>
            <person name="Kamagata Y."/>
            <person name="Nakamura N."/>
            <person name="Yamazaki S."/>
            <person name="Fujita N."/>
        </authorList>
    </citation>
    <scope>NUCLEOTIDE SEQUENCE [LARGE SCALE GENOMIC DNA]</scope>
    <source>
        <strain evidence="8">ATCC 700054 / DSM 10555 / JCM 9379 / NBRC 101784 / NCIMB 13414 / VKM Ac-1990 / NM-1</strain>
    </source>
</reference>
<evidence type="ECO:0000256" key="2">
    <source>
        <dbReference type="ARBA" id="ARBA00022801"/>
    </source>
</evidence>
<name>F5XM63_MICPN</name>
<keyword evidence="4 5" id="KW-0067">ATP-binding</keyword>
<sequence>MNIVLTQGTLQRLLVEDWPIDTDLRVLPDTLTDSVGVWTDESSLFLYSTFDDNSDQLIVAPNLDLTAVPKEAYSAMWQRVSSMALLARERKLQIPRAWGQYRNKNKVAFAAVPHNFGAYRWNAEIHPEGTNDLVLWSLEIDKTTLLDGFAPPSGVWRDLRREWMRHRQLSQDELAPEAQSKIGLTSSIELDAATFGAVTGGASYDDWLTRLTKKQKEFVDSPSSPSVKLRGPAGSGKTLTLELKLLTELYRGRLNQASDRRYLFATHSWSVAEQVSEALQRLDTSGSLSEVDVFPLLTIAEVVAGATFAEFDILGEDSQSGKVQQLELIDEIVEDILTGDWLAFESRVSGWIKSAMQAAQGSPERNRLNWDLMIEFGTVLSATGILPGIAARERYRAIPRGPWMMPIHSDADRDFVLLVYTRLVATLRSQGKLTSDQVITDLLNYLETFAWNIRRRDEGYDQVFVDELHLFTEQERLALQYLTRDPDAYPTLFMALDPRQSPTELYTNVDSSQISRGSTARLDLELGRVNSVELTTVHRFSPQILALVQHINNSYPVMDLGEEWELDLSHVSTTSPSGPVPSLLMAEDVSTQRRDIDRLLLNNSGQRTAIIVTDPDDLYDYLGYLNLPPNVRMVVIDNRDAVENLRYAKRAVVLTAAEYVAGLQFDNVIVVIGEAGAAISSGRSSHRLRRQISSLYVAITRATRTVAISALVASGKAPDVIEGAVRAGVVRQS</sequence>
<dbReference type="GO" id="GO:0003677">
    <property type="term" value="F:DNA binding"/>
    <property type="evidence" value="ECO:0007669"/>
    <property type="project" value="InterPro"/>
</dbReference>
<protein>
    <recommendedName>
        <fullName evidence="6">UvrD-like helicase ATP-binding domain-containing protein</fullName>
    </recommendedName>
</protein>
<keyword evidence="1 5" id="KW-0547">Nucleotide-binding</keyword>
<evidence type="ECO:0000256" key="5">
    <source>
        <dbReference type="PROSITE-ProRule" id="PRU00560"/>
    </source>
</evidence>
<dbReference type="KEGG" id="mph:MLP_33060"/>
<dbReference type="GO" id="GO:0005524">
    <property type="term" value="F:ATP binding"/>
    <property type="evidence" value="ECO:0007669"/>
    <property type="project" value="UniProtKB-UniRule"/>
</dbReference>
<keyword evidence="3 5" id="KW-0347">Helicase</keyword>
<dbReference type="Gene3D" id="3.40.50.300">
    <property type="entry name" value="P-loop containing nucleotide triphosphate hydrolases"/>
    <property type="match status" value="2"/>
</dbReference>
<evidence type="ECO:0000256" key="1">
    <source>
        <dbReference type="ARBA" id="ARBA00022741"/>
    </source>
</evidence>
<feature type="binding site" evidence="5">
    <location>
        <begin position="231"/>
        <end position="238"/>
    </location>
    <ligand>
        <name>ATP</name>
        <dbReference type="ChEBI" id="CHEBI:30616"/>
    </ligand>
</feature>
<dbReference type="PANTHER" id="PTHR11070:SF2">
    <property type="entry name" value="ATP-DEPENDENT DNA HELICASE SRS2"/>
    <property type="match status" value="1"/>
</dbReference>
<dbReference type="PROSITE" id="PS51198">
    <property type="entry name" value="UVRD_HELICASE_ATP_BIND"/>
    <property type="match status" value="1"/>
</dbReference>
<dbReference type="InterPro" id="IPR014016">
    <property type="entry name" value="UvrD-like_ATP-bd"/>
</dbReference>
<dbReference type="STRING" id="1032480.MLP_33060"/>
<dbReference type="InterPro" id="IPR027417">
    <property type="entry name" value="P-loop_NTPase"/>
</dbReference>